<feature type="transmembrane region" description="Helical" evidence="1">
    <location>
        <begin position="6"/>
        <end position="31"/>
    </location>
</feature>
<gene>
    <name evidence="2" type="ORF">GCM10010841_29290</name>
</gene>
<dbReference type="PANTHER" id="PTHR39157:SF1">
    <property type="entry name" value="DOXX FAMILY PROTEIN"/>
    <property type="match status" value="1"/>
</dbReference>
<proteinExistence type="predicted"/>
<evidence type="ECO:0000313" key="3">
    <source>
        <dbReference type="Proteomes" id="UP000661918"/>
    </source>
</evidence>
<keyword evidence="3" id="KW-1185">Reference proteome</keyword>
<keyword evidence="1" id="KW-0812">Transmembrane</keyword>
<name>A0ABQ2GZM9_9DEIO</name>
<dbReference type="Proteomes" id="UP000661918">
    <property type="component" value="Unassembled WGS sequence"/>
</dbReference>
<dbReference type="EMBL" id="BMOM01000036">
    <property type="protein sequence ID" value="GGM19384.1"/>
    <property type="molecule type" value="Genomic_DNA"/>
</dbReference>
<dbReference type="PANTHER" id="PTHR39157">
    <property type="entry name" value="INTEGRAL MEMBRANE PROTEIN-RELATED"/>
    <property type="match status" value="1"/>
</dbReference>
<reference evidence="3" key="1">
    <citation type="journal article" date="2019" name="Int. J. Syst. Evol. Microbiol.">
        <title>The Global Catalogue of Microorganisms (GCM) 10K type strain sequencing project: providing services to taxonomists for standard genome sequencing and annotation.</title>
        <authorList>
            <consortium name="The Broad Institute Genomics Platform"/>
            <consortium name="The Broad Institute Genome Sequencing Center for Infectious Disease"/>
            <person name="Wu L."/>
            <person name="Ma J."/>
        </authorList>
    </citation>
    <scope>NUCLEOTIDE SEQUENCE [LARGE SCALE GENOMIC DNA]</scope>
    <source>
        <strain evidence="3">JCM 15443</strain>
    </source>
</reference>
<accession>A0ABQ2GZM9</accession>
<keyword evidence="1" id="KW-1133">Transmembrane helix</keyword>
<evidence type="ECO:0000256" key="1">
    <source>
        <dbReference type="SAM" id="Phobius"/>
    </source>
</evidence>
<organism evidence="2 3">
    <name type="scientific">Deinococcus aerophilus</name>
    <dbReference type="NCBI Taxonomy" id="522488"/>
    <lineage>
        <taxon>Bacteria</taxon>
        <taxon>Thermotogati</taxon>
        <taxon>Deinococcota</taxon>
        <taxon>Deinococci</taxon>
        <taxon>Deinococcales</taxon>
        <taxon>Deinococcaceae</taxon>
        <taxon>Deinococcus</taxon>
    </lineage>
</organism>
<feature type="transmembrane region" description="Helical" evidence="1">
    <location>
        <begin position="43"/>
        <end position="63"/>
    </location>
</feature>
<protein>
    <submittedName>
        <fullName evidence="2">Uncharacterized protein</fullName>
    </submittedName>
</protein>
<comment type="caution">
    <text evidence="2">The sequence shown here is derived from an EMBL/GenBank/DDBJ whole genome shotgun (WGS) entry which is preliminary data.</text>
</comment>
<keyword evidence="1" id="KW-0472">Membrane</keyword>
<sequence length="85" mass="9056">MAYGEVVVGTALIMGLLTGIAAFFGGVMNASYLLAGTVSTNPLLFILATWLVLGWRVAGWWGLDRWVLARFGVRPGPVSKMEPGS</sequence>
<evidence type="ECO:0000313" key="2">
    <source>
        <dbReference type="EMBL" id="GGM19384.1"/>
    </source>
</evidence>